<dbReference type="InterPro" id="IPR018122">
    <property type="entry name" value="TF_fork_head_CS_1"/>
</dbReference>
<keyword evidence="11" id="KW-1185">Reference proteome</keyword>
<evidence type="ECO:0000259" key="9">
    <source>
        <dbReference type="PROSITE" id="PS50039"/>
    </source>
</evidence>
<proteinExistence type="predicted"/>
<feature type="region of interest" description="Disordered" evidence="8">
    <location>
        <begin position="612"/>
        <end position="650"/>
    </location>
</feature>
<feature type="region of interest" description="Disordered" evidence="8">
    <location>
        <begin position="423"/>
        <end position="466"/>
    </location>
</feature>
<protein>
    <recommendedName>
        <fullName evidence="9">Fork-head domain-containing protein</fullName>
    </recommendedName>
</protein>
<feature type="region of interest" description="Disordered" evidence="8">
    <location>
        <begin position="1032"/>
        <end position="1067"/>
    </location>
</feature>
<dbReference type="PANTHER" id="PTHR13962:SF22">
    <property type="entry name" value="FORKHEAD BOX PROTEIN N3-LIKE PROTEIN"/>
    <property type="match status" value="1"/>
</dbReference>
<feature type="region of interest" description="Disordered" evidence="8">
    <location>
        <begin position="66"/>
        <end position="102"/>
    </location>
</feature>
<reference evidence="10" key="2">
    <citation type="submission" date="2020-05" db="UniProtKB">
        <authorList>
            <consortium name="EnsemblMetazoa"/>
        </authorList>
    </citation>
    <scope>IDENTIFICATION</scope>
    <source>
        <strain evidence="10">IAEA</strain>
    </source>
</reference>
<dbReference type="AlphaFoldDB" id="A0A1A9WFX5"/>
<evidence type="ECO:0000256" key="1">
    <source>
        <dbReference type="ARBA" id="ARBA00004123"/>
    </source>
</evidence>
<accession>A0A1A9WFX5</accession>
<dbReference type="PRINTS" id="PR00053">
    <property type="entry name" value="FORKHEAD"/>
</dbReference>
<dbReference type="PROSITE" id="PS50039">
    <property type="entry name" value="FORK_HEAD_3"/>
    <property type="match status" value="1"/>
</dbReference>
<feature type="domain" description="Fork-head" evidence="9">
    <location>
        <begin position="660"/>
        <end position="745"/>
    </location>
</feature>
<dbReference type="GO" id="GO:0000987">
    <property type="term" value="F:cis-regulatory region sequence-specific DNA binding"/>
    <property type="evidence" value="ECO:0007669"/>
    <property type="project" value="TreeGrafter"/>
</dbReference>
<evidence type="ECO:0000256" key="8">
    <source>
        <dbReference type="SAM" id="MobiDB-lite"/>
    </source>
</evidence>
<keyword evidence="6 7" id="KW-0539">Nucleus</keyword>
<feature type="compositionally biased region" description="Low complexity" evidence="8">
    <location>
        <begin position="423"/>
        <end position="441"/>
    </location>
</feature>
<dbReference type="SUPFAM" id="SSF46785">
    <property type="entry name" value="Winged helix' DNA-binding domain"/>
    <property type="match status" value="1"/>
</dbReference>
<organism evidence="10 11">
    <name type="scientific">Glossina brevipalpis</name>
    <dbReference type="NCBI Taxonomy" id="37001"/>
    <lineage>
        <taxon>Eukaryota</taxon>
        <taxon>Metazoa</taxon>
        <taxon>Ecdysozoa</taxon>
        <taxon>Arthropoda</taxon>
        <taxon>Hexapoda</taxon>
        <taxon>Insecta</taxon>
        <taxon>Pterygota</taxon>
        <taxon>Neoptera</taxon>
        <taxon>Endopterygota</taxon>
        <taxon>Diptera</taxon>
        <taxon>Brachycera</taxon>
        <taxon>Muscomorpha</taxon>
        <taxon>Hippoboscoidea</taxon>
        <taxon>Glossinidae</taxon>
        <taxon>Glossina</taxon>
    </lineage>
</organism>
<dbReference type="InterPro" id="IPR001766">
    <property type="entry name" value="Fork_head_dom"/>
</dbReference>
<keyword evidence="3" id="KW-0805">Transcription regulation</keyword>
<comment type="subcellular location">
    <subcellularLocation>
        <location evidence="1 7">Nucleus</location>
    </subcellularLocation>
</comment>
<feature type="DNA-binding region" description="Fork-head" evidence="7">
    <location>
        <begin position="660"/>
        <end position="745"/>
    </location>
</feature>
<feature type="compositionally biased region" description="Polar residues" evidence="8">
    <location>
        <begin position="452"/>
        <end position="466"/>
    </location>
</feature>
<evidence type="ECO:0000313" key="10">
    <source>
        <dbReference type="EnsemblMetazoa" id="GBRI018311-PA"/>
    </source>
</evidence>
<dbReference type="VEuPathDB" id="VectorBase:GBRI018311"/>
<dbReference type="PANTHER" id="PTHR13962">
    <property type="entry name" value="FORKHEAD BOX PROTEIN N3-LIKE PROTEIN-RELATED"/>
    <property type="match status" value="1"/>
</dbReference>
<feature type="compositionally biased region" description="Polar residues" evidence="8">
    <location>
        <begin position="612"/>
        <end position="626"/>
    </location>
</feature>
<evidence type="ECO:0000256" key="6">
    <source>
        <dbReference type="ARBA" id="ARBA00023242"/>
    </source>
</evidence>
<dbReference type="EnsemblMetazoa" id="GBRI018311-RA">
    <property type="protein sequence ID" value="GBRI018311-PA"/>
    <property type="gene ID" value="GBRI018311"/>
</dbReference>
<dbReference type="CDD" id="cd20031">
    <property type="entry name" value="FH_FOXN2-like"/>
    <property type="match status" value="1"/>
</dbReference>
<evidence type="ECO:0000256" key="7">
    <source>
        <dbReference type="PROSITE-ProRule" id="PRU00089"/>
    </source>
</evidence>
<evidence type="ECO:0000256" key="5">
    <source>
        <dbReference type="ARBA" id="ARBA00023163"/>
    </source>
</evidence>
<feature type="region of interest" description="Disordered" evidence="8">
    <location>
        <begin position="824"/>
        <end position="845"/>
    </location>
</feature>
<dbReference type="Pfam" id="PF00250">
    <property type="entry name" value="Forkhead"/>
    <property type="match status" value="1"/>
</dbReference>
<feature type="compositionally biased region" description="Gly residues" evidence="8">
    <location>
        <begin position="942"/>
        <end position="957"/>
    </location>
</feature>
<feature type="compositionally biased region" description="Polar residues" evidence="8">
    <location>
        <begin position="835"/>
        <end position="845"/>
    </location>
</feature>
<keyword evidence="4 7" id="KW-0238">DNA-binding</keyword>
<dbReference type="Proteomes" id="UP000091820">
    <property type="component" value="Unassembled WGS sequence"/>
</dbReference>
<feature type="region of interest" description="Disordered" evidence="8">
    <location>
        <begin position="1169"/>
        <end position="1196"/>
    </location>
</feature>
<evidence type="ECO:0000256" key="2">
    <source>
        <dbReference type="ARBA" id="ARBA00022473"/>
    </source>
</evidence>
<dbReference type="Gene3D" id="1.10.10.10">
    <property type="entry name" value="Winged helix-like DNA-binding domain superfamily/Winged helix DNA-binding domain"/>
    <property type="match status" value="1"/>
</dbReference>
<sequence>MSPDNPTQLLRTHDLRQLRTLPSVTTATVVATAAAAAAASIASNTTTANGLRAAIPSSLPSNATVFSTTNNVTNNGSHSNNNNNSSSSIINNNSNNTTTVSQHHLSNLLAAANSKVNNAANQNLNHNSSANNNNFNGSVTFASANTNTVSSAMPSTSKYVLLQQNRNGLFTPYEGTANTGFPHNAAGTNGLLNAVNASTAGSIVVLATEPVDIHHNNSGNNESQMNAGTTTTTIADNDEELRSLAWLNNSNLIKEIVTTTTTANNVAGVVNKRAIINNNSNSQNNICIVSASNAANNAKTHDLIEELPHQIVNEEQVIATTSVIPSELPNDAQITTLSVSDFQQQFKRFSASDLKDQSISHVYGNLAALGAATMYVGPSGTTTVVEYKAGTTFLPARQLLNGAATNSNASINSTSIVNANGSNNNTNSSFVPSSSTTNHNNTGGGGNTSSNLQATTNNSMPTQTLSVTSCPTSLVSVGSTITVVSSPASSNSSLSTAAVNGGNSPPLSKVGNAATSFFTLSGNQAPIALNYTNTGQVTAASFLAVSSANNSSSLSLTADGHSNSITSNQIPAGYTLVNHPVAAQHVSSSAVTTATTATTTVSMPLQQVLVNSTPHQQPSPLTPSKHNNNSQQSQMANNTPQKQKHPTNVPYDPLVHTHNKPPYSFSSLIFMAIEGSQEKALPVKEIYAWIVQHFPYFKTAPTGWKNSVRHNLSLNKSFVKVEKAPNMGKGSLWRVEQQQRQNLIQALNRSPFFQNSATVEKVGVKSPGNSSAPAVDSYDVIDGGCKSLNTSNASSSHINSRFDPNLFPNLSKAFKDISDVVPDVPDDEYPSDYSTTTKSQNQNNATTKYSYNSNNHPQHNGNVINAGQVSSTISAGSVMATFSNYESIERLARDCGAESIDDVNAATAMLALKHGPKVFSGTFQNGAPVITSSPSEDHTYSAGGGGVGGGSSSGAGSGTSTPLINGSSSLIINGSAHTPGLSCMDNQSNCASSDAAYESSEECHNITPEELEDQQRHRDGVDALLSLSLSSGIDTGSNTTQSSQNSSLNSNSPSKRPPSTSVEEEHISTMDNNSNYHLIQPHNISKMALLSTAANVAFAAVNGNNGSGRYANSTQSTMLDESYNAPGYYGNQNNSNNGNGIATNGNYHHSAAGGNGNLTGGLHHHYQNHSHHNHNSSYSLHSTTTIGGNKKPKPLRSLRTKIKRKAPWMR</sequence>
<evidence type="ECO:0000256" key="4">
    <source>
        <dbReference type="ARBA" id="ARBA00023125"/>
    </source>
</evidence>
<evidence type="ECO:0000313" key="11">
    <source>
        <dbReference type="Proteomes" id="UP000091820"/>
    </source>
</evidence>
<evidence type="ECO:0000256" key="3">
    <source>
        <dbReference type="ARBA" id="ARBA00023015"/>
    </source>
</evidence>
<dbReference type="STRING" id="37001.A0A1A9WFX5"/>
<feature type="region of interest" description="Disordered" evidence="8">
    <location>
        <begin position="929"/>
        <end position="962"/>
    </location>
</feature>
<reference evidence="11" key="1">
    <citation type="submission" date="2014-03" db="EMBL/GenBank/DDBJ databases">
        <authorList>
            <person name="Aksoy S."/>
            <person name="Warren W."/>
            <person name="Wilson R.K."/>
        </authorList>
    </citation>
    <scope>NUCLEOTIDE SEQUENCE [LARGE SCALE GENOMIC DNA]</scope>
    <source>
        <strain evidence="11">IAEA</strain>
    </source>
</reference>
<dbReference type="InterPro" id="IPR047119">
    <property type="entry name" value="FOXN2/3-like"/>
</dbReference>
<keyword evidence="2" id="KW-0217">Developmental protein</keyword>
<dbReference type="GO" id="GO:0003700">
    <property type="term" value="F:DNA-binding transcription factor activity"/>
    <property type="evidence" value="ECO:0007669"/>
    <property type="project" value="InterPro"/>
</dbReference>
<dbReference type="PROSITE" id="PS00657">
    <property type="entry name" value="FORK_HEAD_1"/>
    <property type="match status" value="1"/>
</dbReference>
<dbReference type="PROSITE" id="PS00658">
    <property type="entry name" value="FORK_HEAD_2"/>
    <property type="match status" value="1"/>
</dbReference>
<feature type="compositionally biased region" description="Low complexity" evidence="8">
    <location>
        <begin position="1037"/>
        <end position="1061"/>
    </location>
</feature>
<dbReference type="InterPro" id="IPR036390">
    <property type="entry name" value="WH_DNA-bd_sf"/>
</dbReference>
<dbReference type="SMART" id="SM00339">
    <property type="entry name" value="FH"/>
    <property type="match status" value="1"/>
</dbReference>
<dbReference type="GO" id="GO:0005634">
    <property type="term" value="C:nucleus"/>
    <property type="evidence" value="ECO:0007669"/>
    <property type="project" value="UniProtKB-SubCell"/>
</dbReference>
<dbReference type="InterPro" id="IPR030456">
    <property type="entry name" value="TF_fork_head_CS_2"/>
</dbReference>
<name>A0A1A9WFX5_9MUSC</name>
<dbReference type="InterPro" id="IPR036388">
    <property type="entry name" value="WH-like_DNA-bd_sf"/>
</dbReference>
<keyword evidence="5" id="KW-0804">Transcription</keyword>